<feature type="region of interest" description="Disordered" evidence="1">
    <location>
        <begin position="449"/>
        <end position="483"/>
    </location>
</feature>
<dbReference type="RefSeq" id="XP_064725686.1">
    <property type="nucleotide sequence ID" value="XM_064878607.1"/>
</dbReference>
<feature type="compositionally biased region" description="Polar residues" evidence="1">
    <location>
        <begin position="1"/>
        <end position="10"/>
    </location>
</feature>
<accession>A0ABR0RAJ8</accession>
<evidence type="ECO:0000313" key="2">
    <source>
        <dbReference type="EMBL" id="KAK5937596.1"/>
    </source>
</evidence>
<dbReference type="GeneID" id="90003665"/>
<feature type="compositionally biased region" description="Low complexity" evidence="1">
    <location>
        <begin position="11"/>
        <end position="21"/>
    </location>
</feature>
<evidence type="ECO:0000313" key="3">
    <source>
        <dbReference type="Proteomes" id="UP001334248"/>
    </source>
</evidence>
<feature type="compositionally biased region" description="Basic and acidic residues" evidence="1">
    <location>
        <begin position="395"/>
        <end position="414"/>
    </location>
</feature>
<dbReference type="EMBL" id="JAVHJV010000016">
    <property type="protein sequence ID" value="KAK5937596.1"/>
    <property type="molecule type" value="Genomic_DNA"/>
</dbReference>
<proteinExistence type="predicted"/>
<keyword evidence="3" id="KW-1185">Reference proteome</keyword>
<organism evidence="2 3">
    <name type="scientific">Knufia obscura</name>
    <dbReference type="NCBI Taxonomy" id="1635080"/>
    <lineage>
        <taxon>Eukaryota</taxon>
        <taxon>Fungi</taxon>
        <taxon>Dikarya</taxon>
        <taxon>Ascomycota</taxon>
        <taxon>Pezizomycotina</taxon>
        <taxon>Eurotiomycetes</taxon>
        <taxon>Chaetothyriomycetidae</taxon>
        <taxon>Chaetothyriales</taxon>
        <taxon>Trichomeriaceae</taxon>
        <taxon>Knufia</taxon>
    </lineage>
</organism>
<gene>
    <name evidence="2" type="ORF">PMZ80_010216</name>
</gene>
<sequence>MTAVNRTSTDGHSYGSTTVSGTGTTILGDNHRYGDNIQVANATFVLEDISVLIPQLVKLLKHSSGRNYVDNGRQEYRIRTLHAGSGAHNSVQEIAPLSARRAALDNATWQQLAGLVRNKLWLALGIQKPSQRNTFVHEPPNNWEALRQSNMMSSGTVAVSERLGAVYQKAELPFKEVLAVLTLLCALLTRRAASRVAVIEAYIKLQRHSMFPYFTAAVAAWISSIIHRTYLRVQPSELTGDCITFVDAYDNSREVPLAYLADVYILKGFFKSHYEGSTAERLVDGRRYILAVHHRYGPEMSISKICHARSRDTIAGSTFYMAIIPYCRRAYGISKRPNFNTSSFVLPSWHMPDALGFGTGLGGIRNINLDIVTRLRSKDGRSVIAWTEYQHRPYERPDRRKLQTETDHPSQDVRHRARKRDARLVKAAPSQSPQSSLVRAFALLEKAREKRARVQKVPAYRSDKYQRPPRYSSTSESSDEDVY</sequence>
<feature type="region of interest" description="Disordered" evidence="1">
    <location>
        <begin position="395"/>
        <end position="431"/>
    </location>
</feature>
<evidence type="ECO:0000256" key="1">
    <source>
        <dbReference type="SAM" id="MobiDB-lite"/>
    </source>
</evidence>
<comment type="caution">
    <text evidence="2">The sequence shown here is derived from an EMBL/GenBank/DDBJ whole genome shotgun (WGS) entry which is preliminary data.</text>
</comment>
<name>A0ABR0RAJ8_9EURO</name>
<dbReference type="Proteomes" id="UP001334248">
    <property type="component" value="Unassembled WGS sequence"/>
</dbReference>
<reference evidence="2 3" key="1">
    <citation type="journal article" date="2023" name="Res Sq">
        <title>Genomic and morphological characterization of Knufia obscura isolated from the Mars 2020 spacecraft assembly facility.</title>
        <authorList>
            <person name="Chander A.M."/>
            <person name="Teixeira M.M."/>
            <person name="Singh N.K."/>
            <person name="Williams M.P."/>
            <person name="Parker C.W."/>
            <person name="Leo P."/>
            <person name="Stajich J.E."/>
            <person name="Torok T."/>
            <person name="Tighe S."/>
            <person name="Mason C.E."/>
            <person name="Venkateswaran K."/>
        </authorList>
    </citation>
    <scope>NUCLEOTIDE SEQUENCE [LARGE SCALE GENOMIC DNA]</scope>
    <source>
        <strain evidence="2 3">CCFEE 5817</strain>
    </source>
</reference>
<feature type="region of interest" description="Disordered" evidence="1">
    <location>
        <begin position="1"/>
        <end position="21"/>
    </location>
</feature>
<protein>
    <submittedName>
        <fullName evidence="2">Uncharacterized protein</fullName>
    </submittedName>
</protein>